<keyword evidence="2" id="KW-1185">Reference proteome</keyword>
<protein>
    <recommendedName>
        <fullName evidence="3">Transposase</fullName>
    </recommendedName>
</protein>
<evidence type="ECO:0008006" key="3">
    <source>
        <dbReference type="Google" id="ProtNLM"/>
    </source>
</evidence>
<evidence type="ECO:0000313" key="2">
    <source>
        <dbReference type="Proteomes" id="UP001592581"/>
    </source>
</evidence>
<reference evidence="1 2" key="1">
    <citation type="submission" date="2024-06" db="EMBL/GenBank/DDBJ databases">
        <authorList>
            <person name="Lee S.D."/>
        </authorList>
    </citation>
    <scope>NUCLEOTIDE SEQUENCE [LARGE SCALE GENOMIC DNA]</scope>
    <source>
        <strain evidence="1 2">N1-10</strain>
    </source>
</reference>
<evidence type="ECO:0000313" key="1">
    <source>
        <dbReference type="EMBL" id="MFC1438208.1"/>
    </source>
</evidence>
<comment type="caution">
    <text evidence="1">The sequence shown here is derived from an EMBL/GenBank/DDBJ whole genome shotgun (WGS) entry which is preliminary data.</text>
</comment>
<dbReference type="RefSeq" id="WP_380563731.1">
    <property type="nucleotide sequence ID" value="NZ_JBEUKS010000002.1"/>
</dbReference>
<gene>
    <name evidence="1" type="ORF">ABUW04_08065</name>
</gene>
<proteinExistence type="predicted"/>
<dbReference type="EMBL" id="JBEUKS010000002">
    <property type="protein sequence ID" value="MFC1438208.1"/>
    <property type="molecule type" value="Genomic_DNA"/>
</dbReference>
<organism evidence="1 2">
    <name type="scientific">Streptacidiphilus jeojiensis</name>
    <dbReference type="NCBI Taxonomy" id="3229225"/>
    <lineage>
        <taxon>Bacteria</taxon>
        <taxon>Bacillati</taxon>
        <taxon>Actinomycetota</taxon>
        <taxon>Actinomycetes</taxon>
        <taxon>Kitasatosporales</taxon>
        <taxon>Streptomycetaceae</taxon>
        <taxon>Streptacidiphilus</taxon>
    </lineage>
</organism>
<name>A0ABV6XJE9_9ACTN</name>
<sequence>MGYVDWARYRSLNAQRGVLFVHVQEQKRAVFSRPTGQIPNYRLFLLTVKTFRAS</sequence>
<dbReference type="Proteomes" id="UP001592581">
    <property type="component" value="Unassembled WGS sequence"/>
</dbReference>
<accession>A0ABV6XJE9</accession>